<feature type="transmembrane region" description="Helical" evidence="1">
    <location>
        <begin position="47"/>
        <end position="64"/>
    </location>
</feature>
<evidence type="ECO:0000313" key="3">
    <source>
        <dbReference type="Proteomes" id="UP000186705"/>
    </source>
</evidence>
<feature type="transmembrane region" description="Helical" evidence="1">
    <location>
        <begin position="84"/>
        <end position="106"/>
    </location>
</feature>
<gene>
    <name evidence="2" type="ORF">BO225_03595</name>
</gene>
<feature type="transmembrane region" description="Helical" evidence="1">
    <location>
        <begin position="151"/>
        <end position="169"/>
    </location>
</feature>
<keyword evidence="1" id="KW-0812">Transmembrane</keyword>
<dbReference type="Gene3D" id="1.10.1760.20">
    <property type="match status" value="1"/>
</dbReference>
<evidence type="ECO:0008006" key="4">
    <source>
        <dbReference type="Google" id="ProtNLM"/>
    </source>
</evidence>
<dbReference type="STRING" id="1862672.BO225_03595"/>
<dbReference type="InterPro" id="IPR030949">
    <property type="entry name" value="ECF_S_folate_fam"/>
</dbReference>
<sequence>MHQYFVMLKDNARAITNTKVIVGVAMFCALEVILDMFNIYLAPTLRITFGFLATAASCYFYGPYPNMIAGLIMDFIGYAMHPDGPYFPGYALNAILLAFIFSSFFYEQPVKVWRVLVARLLVVLINYLFLNSLWMSIMYGDSFFVLVGARLLKNVIMFPIDCTMLYLLLRMCARIKPQLKL</sequence>
<dbReference type="NCBIfam" id="TIGR04518">
    <property type="entry name" value="ECF_S_folT_fam"/>
    <property type="match status" value="1"/>
</dbReference>
<feature type="transmembrane region" description="Helical" evidence="1">
    <location>
        <begin position="118"/>
        <end position="139"/>
    </location>
</feature>
<evidence type="ECO:0000313" key="2">
    <source>
        <dbReference type="EMBL" id="OLU47212.1"/>
    </source>
</evidence>
<protein>
    <recommendedName>
        <fullName evidence="4">Folate transporter</fullName>
    </recommendedName>
</protein>
<feature type="transmembrane region" description="Helical" evidence="1">
    <location>
        <begin position="20"/>
        <end position="40"/>
    </location>
</feature>
<dbReference type="AlphaFoldDB" id="A0A1U7NP35"/>
<accession>A0A1U7NP35</accession>
<keyword evidence="3" id="KW-1185">Reference proteome</keyword>
<name>A0A1U7NP35_9FIRM</name>
<proteinExistence type="predicted"/>
<dbReference type="GeneID" id="78275031"/>
<dbReference type="OrthoDB" id="4624at2"/>
<dbReference type="Pfam" id="PF12822">
    <property type="entry name" value="ECF_trnsprt"/>
    <property type="match status" value="1"/>
</dbReference>
<keyword evidence="1" id="KW-0472">Membrane</keyword>
<reference evidence="2 3" key="1">
    <citation type="submission" date="2016-11" db="EMBL/GenBank/DDBJ databases">
        <title>Description of two novel members of the family Erysipelotrichaceae: Ileibacterium lipovorans gen. nov., sp. nov. and Dubosiella newyorkensis, gen. nov., sp. nov.</title>
        <authorList>
            <person name="Cox L.M."/>
            <person name="Sohn J."/>
            <person name="Tyrrell K.L."/>
            <person name="Citron D.M."/>
            <person name="Lawson P.A."/>
            <person name="Patel N.B."/>
            <person name="Iizumi T."/>
            <person name="Perez-Perez G.I."/>
            <person name="Goldstein E.J."/>
            <person name="Blaser M.J."/>
        </authorList>
    </citation>
    <scope>NUCLEOTIDE SEQUENCE [LARGE SCALE GENOMIC DNA]</scope>
    <source>
        <strain evidence="2 3">NYU-BL-A4</strain>
    </source>
</reference>
<dbReference type="Proteomes" id="UP000186705">
    <property type="component" value="Unassembled WGS sequence"/>
</dbReference>
<keyword evidence="1" id="KW-1133">Transmembrane helix</keyword>
<organism evidence="2 3">
    <name type="scientific">Dubosiella newyorkensis</name>
    <dbReference type="NCBI Taxonomy" id="1862672"/>
    <lineage>
        <taxon>Bacteria</taxon>
        <taxon>Bacillati</taxon>
        <taxon>Bacillota</taxon>
        <taxon>Erysipelotrichia</taxon>
        <taxon>Erysipelotrichales</taxon>
        <taxon>Erysipelotrichaceae</taxon>
        <taxon>Dubosiella</taxon>
    </lineage>
</organism>
<comment type="caution">
    <text evidence="2">The sequence shown here is derived from an EMBL/GenBank/DDBJ whole genome shotgun (WGS) entry which is preliminary data.</text>
</comment>
<evidence type="ECO:0000256" key="1">
    <source>
        <dbReference type="SAM" id="Phobius"/>
    </source>
</evidence>
<dbReference type="GO" id="GO:0022857">
    <property type="term" value="F:transmembrane transporter activity"/>
    <property type="evidence" value="ECO:0007669"/>
    <property type="project" value="InterPro"/>
</dbReference>
<dbReference type="EMBL" id="MPKA01000054">
    <property type="protein sequence ID" value="OLU47212.1"/>
    <property type="molecule type" value="Genomic_DNA"/>
</dbReference>
<dbReference type="RefSeq" id="WP_076340918.1">
    <property type="nucleotide sequence ID" value="NZ_CAJTMI010000027.1"/>
</dbReference>
<dbReference type="InterPro" id="IPR024529">
    <property type="entry name" value="ECF_trnsprt_substrate-spec"/>
</dbReference>